<evidence type="ECO:0000313" key="1">
    <source>
        <dbReference type="EMBL" id="CAA9493022.1"/>
    </source>
</evidence>
<dbReference type="AlphaFoldDB" id="A0A6J4SGI4"/>
<proteinExistence type="predicted"/>
<dbReference type="EMBL" id="CADCVV010000065">
    <property type="protein sequence ID" value="CAA9493022.1"/>
    <property type="molecule type" value="Genomic_DNA"/>
</dbReference>
<protein>
    <submittedName>
        <fullName evidence="1">Uncharacterized protein</fullName>
    </submittedName>
</protein>
<reference evidence="1" key="1">
    <citation type="submission" date="2020-02" db="EMBL/GenBank/DDBJ databases">
        <authorList>
            <person name="Meier V. D."/>
        </authorList>
    </citation>
    <scope>NUCLEOTIDE SEQUENCE</scope>
    <source>
        <strain evidence="1">AVDCRST_MAG17</strain>
    </source>
</reference>
<name>A0A6J4SGI4_9ACTN</name>
<sequence>MLRVKSWEAPAFDLLERIGSELHVQAQPQTAGFVPISVDRRRYDEAEADVVRVLDASGIAWREHLELRH</sequence>
<gene>
    <name evidence="1" type="ORF">AVDCRST_MAG17-884</name>
</gene>
<organism evidence="1">
    <name type="scientific">uncultured Solirubrobacterales bacterium</name>
    <dbReference type="NCBI Taxonomy" id="768556"/>
    <lineage>
        <taxon>Bacteria</taxon>
        <taxon>Bacillati</taxon>
        <taxon>Actinomycetota</taxon>
        <taxon>Thermoleophilia</taxon>
        <taxon>Solirubrobacterales</taxon>
        <taxon>environmental samples</taxon>
    </lineage>
</organism>
<accession>A0A6J4SGI4</accession>